<sequence length="334" mass="32866">MGATVSYNVIGTATVSGSGTVDFGLKASLPDSAKLTADTVNKDASSATGFSGGSLDPIFDITKGSASLTLTATSQPKISFGIKAIGIENFDVEVAVKLPEISATLTAAYDEAGVCSHDTGASKTGVNLSSKVDFAVDLQINDQIGKSGGPPAWSKELFATSEPLPSKCFPINIPGLEKSSKTMASSVSTNSAVGTSSSSLVVPSSLVASASGTAPMPTAMGTSSSYAGAPSSLVASASGTAPIPTAMGTSSSYVGAPSSPVASASGTAPIPTAVGTSSSYVGAPSSPVASAPTPMSTAAVPTTTNVPSARIGHVKHGSSGCRLARRHGKRLLIC</sequence>
<name>A0ABR4A0K7_9LECA</name>
<evidence type="ECO:0000256" key="1">
    <source>
        <dbReference type="SAM" id="MobiDB-lite"/>
    </source>
</evidence>
<dbReference type="EMBL" id="JBEFKJ010000030">
    <property type="protein sequence ID" value="KAL2038816.1"/>
    <property type="molecule type" value="Genomic_DNA"/>
</dbReference>
<evidence type="ECO:0000313" key="4">
    <source>
        <dbReference type="Proteomes" id="UP001590950"/>
    </source>
</evidence>
<protein>
    <recommendedName>
        <fullName evidence="2">DUF7223 domain-containing protein</fullName>
    </recommendedName>
</protein>
<reference evidence="3 4" key="1">
    <citation type="submission" date="2024-09" db="EMBL/GenBank/DDBJ databases">
        <title>Rethinking Asexuality: The Enigmatic Case of Functional Sexual Genes in Lepraria (Stereocaulaceae).</title>
        <authorList>
            <person name="Doellman M."/>
            <person name="Sun Y."/>
            <person name="Barcenas-Pena A."/>
            <person name="Lumbsch H.T."/>
            <person name="Grewe F."/>
        </authorList>
    </citation>
    <scope>NUCLEOTIDE SEQUENCE [LARGE SCALE GENOMIC DNA]</scope>
    <source>
        <strain evidence="3 4">Mercado 3170</strain>
    </source>
</reference>
<organism evidence="3 4">
    <name type="scientific">Stereocaulon virgatum</name>
    <dbReference type="NCBI Taxonomy" id="373712"/>
    <lineage>
        <taxon>Eukaryota</taxon>
        <taxon>Fungi</taxon>
        <taxon>Dikarya</taxon>
        <taxon>Ascomycota</taxon>
        <taxon>Pezizomycotina</taxon>
        <taxon>Lecanoromycetes</taxon>
        <taxon>OSLEUM clade</taxon>
        <taxon>Lecanoromycetidae</taxon>
        <taxon>Lecanorales</taxon>
        <taxon>Lecanorineae</taxon>
        <taxon>Stereocaulaceae</taxon>
        <taxon>Stereocaulon</taxon>
    </lineage>
</organism>
<dbReference type="Pfam" id="PF23865">
    <property type="entry name" value="DUF7223"/>
    <property type="match status" value="1"/>
</dbReference>
<keyword evidence="4" id="KW-1185">Reference proteome</keyword>
<evidence type="ECO:0000259" key="2">
    <source>
        <dbReference type="Pfam" id="PF23865"/>
    </source>
</evidence>
<evidence type="ECO:0000313" key="3">
    <source>
        <dbReference type="EMBL" id="KAL2038816.1"/>
    </source>
</evidence>
<accession>A0ABR4A0K7</accession>
<proteinExistence type="predicted"/>
<comment type="caution">
    <text evidence="3">The sequence shown here is derived from an EMBL/GenBank/DDBJ whole genome shotgun (WGS) entry which is preliminary data.</text>
</comment>
<gene>
    <name evidence="3" type="ORF">N7G274_008574</name>
</gene>
<feature type="domain" description="DUF7223" evidence="2">
    <location>
        <begin position="14"/>
        <end position="170"/>
    </location>
</feature>
<feature type="region of interest" description="Disordered" evidence="1">
    <location>
        <begin position="276"/>
        <end position="300"/>
    </location>
</feature>
<dbReference type="Proteomes" id="UP001590950">
    <property type="component" value="Unassembled WGS sequence"/>
</dbReference>
<dbReference type="InterPro" id="IPR055647">
    <property type="entry name" value="DUF7223"/>
</dbReference>